<organism evidence="1">
    <name type="scientific">mine drainage metagenome</name>
    <dbReference type="NCBI Taxonomy" id="410659"/>
    <lineage>
        <taxon>unclassified sequences</taxon>
        <taxon>metagenomes</taxon>
        <taxon>ecological metagenomes</taxon>
    </lineage>
</organism>
<dbReference type="AlphaFoldDB" id="E6QGM0"/>
<accession>E6QGM0</accession>
<comment type="caution">
    <text evidence="1">The sequence shown here is derived from an EMBL/GenBank/DDBJ whole genome shotgun (WGS) entry which is preliminary data.</text>
</comment>
<reference evidence="1" key="1">
    <citation type="submission" date="2009-10" db="EMBL/GenBank/DDBJ databases">
        <title>Diversity of trophic interactions inside an arsenic-rich microbial ecosystem.</title>
        <authorList>
            <person name="Bertin P.N."/>
            <person name="Heinrich-Salmeron A."/>
            <person name="Pelletier E."/>
            <person name="Goulhen-Chollet F."/>
            <person name="Arsene-Ploetze F."/>
            <person name="Gallien S."/>
            <person name="Calteau A."/>
            <person name="Vallenet D."/>
            <person name="Casiot C."/>
            <person name="Chane-Woon-Ming B."/>
            <person name="Giloteaux L."/>
            <person name="Barakat M."/>
            <person name="Bonnefoy V."/>
            <person name="Bruneel O."/>
            <person name="Chandler M."/>
            <person name="Cleiss J."/>
            <person name="Duran R."/>
            <person name="Elbaz-Poulichet F."/>
            <person name="Fonknechten N."/>
            <person name="Lauga B."/>
            <person name="Mornico D."/>
            <person name="Ortet P."/>
            <person name="Schaeffer C."/>
            <person name="Siguier P."/>
            <person name="Alexander Thil Smith A."/>
            <person name="Van Dorsselaer A."/>
            <person name="Weissenbach J."/>
            <person name="Medigue C."/>
            <person name="Le Paslier D."/>
        </authorList>
    </citation>
    <scope>NUCLEOTIDE SEQUENCE</scope>
</reference>
<name>E6QGM0_9ZZZZ</name>
<proteinExistence type="predicted"/>
<evidence type="ECO:0000313" key="1">
    <source>
        <dbReference type="EMBL" id="CBI06384.1"/>
    </source>
</evidence>
<dbReference type="EMBL" id="CABP01000175">
    <property type="protein sequence ID" value="CBI06384.1"/>
    <property type="molecule type" value="Genomic_DNA"/>
</dbReference>
<sequence length="241" mass="27897">MTEQAIFQGRAVTPEQFLAMVGPEYRQLRIYPTCPSCGSDLAPYGVHSTKVQSRFDHPDKTGCPLSSTPDARYAFLRPNGWDWAARERLFARLCETENLKETYSVCRRIIPGLNSEEFYRACQRAYQYGVFGYRGIELWVLPYLLVTLEDFPKNDKRSIPYRFVLHKPDHTAIDVLWLEPQNCVLRAYFADTGNPMKRREIRIPDAEAEKGREDTDWMKDPLIRLLRRCCEEHGHASVSAG</sequence>
<gene>
    <name evidence="1" type="ORF">CARN5_0093</name>
</gene>
<protein>
    <submittedName>
        <fullName evidence="1">Uncharacterized protein</fullName>
    </submittedName>
</protein>